<dbReference type="AlphaFoldDB" id="A0ABD1XS39"/>
<name>A0ABD1XS39_9MARC</name>
<evidence type="ECO:0000313" key="6">
    <source>
        <dbReference type="EMBL" id="KAL2611508.1"/>
    </source>
</evidence>
<proteinExistence type="inferred from homology"/>
<dbReference type="PANTHER" id="PTHR31279">
    <property type="entry name" value="PROTEIN EXORDIUM-LIKE 5"/>
    <property type="match status" value="1"/>
</dbReference>
<protein>
    <submittedName>
        <fullName evidence="6">Uncharacterized protein</fullName>
    </submittedName>
</protein>
<dbReference type="InterPro" id="IPR006766">
    <property type="entry name" value="EXORDIUM-like"/>
</dbReference>
<evidence type="ECO:0000313" key="7">
    <source>
        <dbReference type="Proteomes" id="UP001605036"/>
    </source>
</evidence>
<dbReference type="PANTHER" id="PTHR31279:SF58">
    <property type="entry name" value="PROTEIN EXORDIUM-LIKE 2"/>
    <property type="match status" value="1"/>
</dbReference>
<organism evidence="6 7">
    <name type="scientific">Riccia fluitans</name>
    <dbReference type="NCBI Taxonomy" id="41844"/>
    <lineage>
        <taxon>Eukaryota</taxon>
        <taxon>Viridiplantae</taxon>
        <taxon>Streptophyta</taxon>
        <taxon>Embryophyta</taxon>
        <taxon>Marchantiophyta</taxon>
        <taxon>Marchantiopsida</taxon>
        <taxon>Marchantiidae</taxon>
        <taxon>Marchantiales</taxon>
        <taxon>Ricciaceae</taxon>
        <taxon>Riccia</taxon>
    </lineage>
</organism>
<accession>A0ABD1XS39</accession>
<reference evidence="6 7" key="1">
    <citation type="submission" date="2024-09" db="EMBL/GenBank/DDBJ databases">
        <title>Chromosome-scale assembly of Riccia fluitans.</title>
        <authorList>
            <person name="Paukszto L."/>
            <person name="Sawicki J."/>
            <person name="Karawczyk K."/>
            <person name="Piernik-Szablinska J."/>
            <person name="Szczecinska M."/>
            <person name="Mazdziarz M."/>
        </authorList>
    </citation>
    <scope>NUCLEOTIDE SEQUENCE [LARGE SCALE GENOMIC DNA]</scope>
    <source>
        <strain evidence="6">Rf_01</strain>
        <tissue evidence="6">Aerial parts of the thallus</tissue>
    </source>
</reference>
<keyword evidence="7" id="KW-1185">Reference proteome</keyword>
<keyword evidence="3 5" id="KW-0732">Signal</keyword>
<gene>
    <name evidence="6" type="ORF">R1flu_023200</name>
</gene>
<comment type="caution">
    <text evidence="6">The sequence shown here is derived from an EMBL/GenBank/DDBJ whole genome shotgun (WGS) entry which is preliminary data.</text>
</comment>
<comment type="similarity">
    <text evidence="4">Belongs to the EXORDIUM family.</text>
</comment>
<feature type="signal peptide" evidence="5">
    <location>
        <begin position="1"/>
        <end position="30"/>
    </location>
</feature>
<evidence type="ECO:0000256" key="3">
    <source>
        <dbReference type="ARBA" id="ARBA00022729"/>
    </source>
</evidence>
<comment type="subcellular location">
    <subcellularLocation>
        <location evidence="1">Secreted</location>
    </subcellularLocation>
</comment>
<dbReference type="Pfam" id="PF04674">
    <property type="entry name" value="Phi_1"/>
    <property type="match status" value="1"/>
</dbReference>
<keyword evidence="2" id="KW-0964">Secreted</keyword>
<evidence type="ECO:0000256" key="2">
    <source>
        <dbReference type="ARBA" id="ARBA00022525"/>
    </source>
</evidence>
<sequence length="375" mass="39949">MAGGITTGVLALWTLISTLMLVTQMPVTSARSSTVFQTSVNELRHAQREHRGFHAHARTHSRKLSSLVVESNSLLLSYHNGPILAGTPAINVYIVWYGRFSASQKATIVDFFGSLGEGVAAVEDEPSVRSWWKLTESYTDSRGSPVASQVILKGQTSYDSYSMGKTLSNEDIQRIVLESFSDSTDSSGIYFVLTSEDVQVGSFCMNSCGSHHFSLPSRGTNYRQLLFAWVGNSASLCAGRCAWPFAKPQYGPPMTPLAAPNGDVGVDGMIINIAALLAGTATNPYSNGYFQGDASAPLESASSCSGVYGEGAFPGYPGALIVDEATGGSYNAMGVNGRRFLLPALWDPATRSCRVSSPAAVDVALVDRESGSYSQ</sequence>
<dbReference type="EMBL" id="JBHFFA010000007">
    <property type="protein sequence ID" value="KAL2611508.1"/>
    <property type="molecule type" value="Genomic_DNA"/>
</dbReference>
<feature type="chain" id="PRO_5044801857" evidence="5">
    <location>
        <begin position="31"/>
        <end position="375"/>
    </location>
</feature>
<dbReference type="Proteomes" id="UP001605036">
    <property type="component" value="Unassembled WGS sequence"/>
</dbReference>
<evidence type="ECO:0000256" key="5">
    <source>
        <dbReference type="SAM" id="SignalP"/>
    </source>
</evidence>
<evidence type="ECO:0000256" key="1">
    <source>
        <dbReference type="ARBA" id="ARBA00004613"/>
    </source>
</evidence>
<dbReference type="GO" id="GO:0005576">
    <property type="term" value="C:extracellular region"/>
    <property type="evidence" value="ECO:0007669"/>
    <property type="project" value="UniProtKB-SubCell"/>
</dbReference>
<evidence type="ECO:0000256" key="4">
    <source>
        <dbReference type="ARBA" id="ARBA00023591"/>
    </source>
</evidence>